<evidence type="ECO:0000259" key="11">
    <source>
        <dbReference type="Pfam" id="PF13581"/>
    </source>
</evidence>
<dbReference type="Proteomes" id="UP000481583">
    <property type="component" value="Unassembled WGS sequence"/>
</dbReference>
<dbReference type="PANTHER" id="PTHR24421">
    <property type="entry name" value="NITRATE/NITRITE SENSOR PROTEIN NARX-RELATED"/>
    <property type="match status" value="1"/>
</dbReference>
<keyword evidence="14" id="KW-1185">Reference proteome</keyword>
<evidence type="ECO:0000313" key="14">
    <source>
        <dbReference type="Proteomes" id="UP000481583"/>
    </source>
</evidence>
<dbReference type="Pfam" id="PF07730">
    <property type="entry name" value="HisKA_3"/>
    <property type="match status" value="1"/>
</dbReference>
<keyword evidence="5" id="KW-0547">Nucleotide-binding</keyword>
<evidence type="ECO:0000256" key="3">
    <source>
        <dbReference type="ARBA" id="ARBA00022553"/>
    </source>
</evidence>
<feature type="transmembrane region" description="Helical" evidence="9">
    <location>
        <begin position="38"/>
        <end position="59"/>
    </location>
</feature>
<dbReference type="InterPro" id="IPR036890">
    <property type="entry name" value="HATPase_C_sf"/>
</dbReference>
<feature type="domain" description="Putative sensor" evidence="12">
    <location>
        <begin position="17"/>
        <end position="198"/>
    </location>
</feature>
<dbReference type="InterPro" id="IPR025828">
    <property type="entry name" value="Put_sensor_dom"/>
</dbReference>
<feature type="domain" description="Histidine kinase/HSP90-like ATPase" evidence="11">
    <location>
        <begin position="334"/>
        <end position="379"/>
    </location>
</feature>
<evidence type="ECO:0000259" key="12">
    <source>
        <dbReference type="Pfam" id="PF13796"/>
    </source>
</evidence>
<keyword evidence="9" id="KW-0472">Membrane</keyword>
<evidence type="ECO:0000256" key="7">
    <source>
        <dbReference type="ARBA" id="ARBA00022840"/>
    </source>
</evidence>
<name>A0A6G4UBF1_9ACTN</name>
<dbReference type="InterPro" id="IPR003594">
    <property type="entry name" value="HATPase_dom"/>
</dbReference>
<dbReference type="GO" id="GO:0005524">
    <property type="term" value="F:ATP binding"/>
    <property type="evidence" value="ECO:0007669"/>
    <property type="project" value="UniProtKB-KW"/>
</dbReference>
<accession>A0A6G4UBF1</accession>
<keyword evidence="8" id="KW-0902">Two-component regulatory system</keyword>
<feature type="domain" description="Signal transduction histidine kinase subgroup 3 dimerisation and phosphoacceptor" evidence="10">
    <location>
        <begin position="229"/>
        <end position="294"/>
    </location>
</feature>
<protein>
    <recommendedName>
        <fullName evidence="2">histidine kinase</fullName>
        <ecNumber evidence="2">2.7.13.3</ecNumber>
    </recommendedName>
</protein>
<organism evidence="13 14">
    <name type="scientific">Streptomyces coryli</name>
    <dbReference type="NCBI Taxonomy" id="1128680"/>
    <lineage>
        <taxon>Bacteria</taxon>
        <taxon>Bacillati</taxon>
        <taxon>Actinomycetota</taxon>
        <taxon>Actinomycetes</taxon>
        <taxon>Kitasatosporales</taxon>
        <taxon>Streptomycetaceae</taxon>
        <taxon>Streptomyces</taxon>
    </lineage>
</organism>
<sequence length="526" mass="55662">MTASPRRYLKAPLHAAVILAVTCLEVMAAAVMVVGLAGAYGLGLVFVLPWGIACARVVANLGRSLSGAWSGTPIPDPYLPAPGPARPGPDGRYHAVGISFRTRVVPEFLERCERLVRDRATWRDALWLLVDPIVGAGIALQPLLLVLCGGFGLTMPLLGIPGGWDYLGVPLGLGMLVLGVWIGPRMLDLHAAWTRSLLAPTKMSVLARKLLEVDEKRAAATDWQAAEVRRIERDLHDGPQARLVALGMTVSAAEELVDDDPAAAKALLRQAQESSSAVLQELRGLVRGIRPPVLAERGLVDAVRALALDSVLQVEVSADMPEPVSEPVQATAYFAVAEALANAAKHARAQRVEIDLWQRNGTLRVTVADDGRGGADPARGSGLRGIERRLGPSNGVLALSSPAGGPTTVTIELPYDATSQEVTDAGVAVGRAVAGGCGTGGMTRRQLWEMAVASVVVPIALFPQGIVAAVQLLFTPDNRSWFLALYMPEALQWPTAAAMIAFGLAGLPLLVRRQRAFHKSSFAGAE</sequence>
<feature type="transmembrane region" description="Helical" evidence="9">
    <location>
        <begin position="125"/>
        <end position="152"/>
    </location>
</feature>
<keyword evidence="9" id="KW-0812">Transmembrane</keyword>
<dbReference type="GO" id="GO:0000155">
    <property type="term" value="F:phosphorelay sensor kinase activity"/>
    <property type="evidence" value="ECO:0007669"/>
    <property type="project" value="InterPro"/>
</dbReference>
<dbReference type="CDD" id="cd16917">
    <property type="entry name" value="HATPase_UhpB-NarQ-NarX-like"/>
    <property type="match status" value="1"/>
</dbReference>
<dbReference type="GO" id="GO:0046983">
    <property type="term" value="F:protein dimerization activity"/>
    <property type="evidence" value="ECO:0007669"/>
    <property type="project" value="InterPro"/>
</dbReference>
<evidence type="ECO:0000256" key="6">
    <source>
        <dbReference type="ARBA" id="ARBA00022777"/>
    </source>
</evidence>
<evidence type="ECO:0000256" key="1">
    <source>
        <dbReference type="ARBA" id="ARBA00000085"/>
    </source>
</evidence>
<feature type="transmembrane region" description="Helical" evidence="9">
    <location>
        <begin position="451"/>
        <end position="473"/>
    </location>
</feature>
<proteinExistence type="predicted"/>
<evidence type="ECO:0000259" key="10">
    <source>
        <dbReference type="Pfam" id="PF07730"/>
    </source>
</evidence>
<keyword evidence="3" id="KW-0597">Phosphoprotein</keyword>
<dbReference type="Pfam" id="PF13581">
    <property type="entry name" value="HATPase_c_2"/>
    <property type="match status" value="1"/>
</dbReference>
<dbReference type="RefSeq" id="WP_165244504.1">
    <property type="nucleotide sequence ID" value="NZ_JAAKZV010000303.1"/>
</dbReference>
<keyword evidence="6 13" id="KW-0418">Kinase</keyword>
<evidence type="ECO:0000256" key="8">
    <source>
        <dbReference type="ARBA" id="ARBA00023012"/>
    </source>
</evidence>
<evidence type="ECO:0000256" key="2">
    <source>
        <dbReference type="ARBA" id="ARBA00012438"/>
    </source>
</evidence>
<feature type="transmembrane region" description="Helical" evidence="9">
    <location>
        <begin position="164"/>
        <end position="183"/>
    </location>
</feature>
<keyword evidence="4" id="KW-0808">Transferase</keyword>
<keyword evidence="9" id="KW-1133">Transmembrane helix</keyword>
<dbReference type="Gene3D" id="1.20.5.1930">
    <property type="match status" value="1"/>
</dbReference>
<dbReference type="PANTHER" id="PTHR24421:SF10">
    <property type="entry name" value="NITRATE_NITRITE SENSOR PROTEIN NARQ"/>
    <property type="match status" value="1"/>
</dbReference>
<dbReference type="EC" id="2.7.13.3" evidence="2"/>
<comment type="caution">
    <text evidence="13">The sequence shown here is derived from an EMBL/GenBank/DDBJ whole genome shotgun (WGS) entry which is preliminary data.</text>
</comment>
<gene>
    <name evidence="13" type="ORF">G5C51_37155</name>
</gene>
<dbReference type="InterPro" id="IPR050482">
    <property type="entry name" value="Sensor_HK_TwoCompSys"/>
</dbReference>
<dbReference type="Gene3D" id="3.30.565.10">
    <property type="entry name" value="Histidine kinase-like ATPase, C-terminal domain"/>
    <property type="match status" value="1"/>
</dbReference>
<dbReference type="InterPro" id="IPR011712">
    <property type="entry name" value="Sig_transdc_His_kin_sub3_dim/P"/>
</dbReference>
<dbReference type="SUPFAM" id="SSF55874">
    <property type="entry name" value="ATPase domain of HSP90 chaperone/DNA topoisomerase II/histidine kinase"/>
    <property type="match status" value="1"/>
</dbReference>
<comment type="catalytic activity">
    <reaction evidence="1">
        <text>ATP + protein L-histidine = ADP + protein N-phospho-L-histidine.</text>
        <dbReference type="EC" id="2.7.13.3"/>
    </reaction>
</comment>
<dbReference type="Pfam" id="PF13796">
    <property type="entry name" value="Sensor"/>
    <property type="match status" value="1"/>
</dbReference>
<evidence type="ECO:0000256" key="9">
    <source>
        <dbReference type="SAM" id="Phobius"/>
    </source>
</evidence>
<dbReference type="AlphaFoldDB" id="A0A6G4UBF1"/>
<feature type="transmembrane region" description="Helical" evidence="9">
    <location>
        <begin position="493"/>
        <end position="511"/>
    </location>
</feature>
<dbReference type="EMBL" id="JAAKZV010000303">
    <property type="protein sequence ID" value="NGN69504.1"/>
    <property type="molecule type" value="Genomic_DNA"/>
</dbReference>
<evidence type="ECO:0000256" key="5">
    <source>
        <dbReference type="ARBA" id="ARBA00022741"/>
    </source>
</evidence>
<dbReference type="GO" id="GO:0016020">
    <property type="term" value="C:membrane"/>
    <property type="evidence" value="ECO:0007669"/>
    <property type="project" value="InterPro"/>
</dbReference>
<evidence type="ECO:0000313" key="13">
    <source>
        <dbReference type="EMBL" id="NGN69504.1"/>
    </source>
</evidence>
<reference evidence="13 14" key="1">
    <citation type="submission" date="2020-02" db="EMBL/GenBank/DDBJ databases">
        <title>Whole-genome analyses of novel actinobacteria.</title>
        <authorList>
            <person name="Sahin N."/>
        </authorList>
    </citation>
    <scope>NUCLEOTIDE SEQUENCE [LARGE SCALE GENOMIC DNA]</scope>
    <source>
        <strain evidence="13 14">A7024</strain>
    </source>
</reference>
<evidence type="ECO:0000256" key="4">
    <source>
        <dbReference type="ARBA" id="ARBA00022679"/>
    </source>
</evidence>
<keyword evidence="7" id="KW-0067">ATP-binding</keyword>